<dbReference type="EMBL" id="SRHE01000375">
    <property type="protein sequence ID" value="TWW09128.1"/>
    <property type="molecule type" value="Genomic_DNA"/>
</dbReference>
<proteinExistence type="predicted"/>
<reference evidence="1 2" key="2">
    <citation type="submission" date="2019-08" db="EMBL/GenBank/DDBJ databases">
        <authorList>
            <person name="Henke P."/>
        </authorList>
    </citation>
    <scope>NUCLEOTIDE SEQUENCE [LARGE SCALE GENOMIC DNA]</scope>
    <source>
        <strain evidence="1">Phe10_nw2017</strain>
    </source>
</reference>
<organism evidence="1 2">
    <name type="scientific">Planctomyces bekefii</name>
    <dbReference type="NCBI Taxonomy" id="1653850"/>
    <lineage>
        <taxon>Bacteria</taxon>
        <taxon>Pseudomonadati</taxon>
        <taxon>Planctomycetota</taxon>
        <taxon>Planctomycetia</taxon>
        <taxon>Planctomycetales</taxon>
        <taxon>Planctomycetaceae</taxon>
        <taxon>Planctomyces</taxon>
    </lineage>
</organism>
<evidence type="ECO:0000313" key="1">
    <source>
        <dbReference type="EMBL" id="TWW09128.1"/>
    </source>
</evidence>
<reference evidence="1 2" key="1">
    <citation type="submission" date="2019-08" db="EMBL/GenBank/DDBJ databases">
        <title>100 year-old enigma solved: identification of Planctomyces bekefii, the type genus and species of the phylum Planctomycetes.</title>
        <authorList>
            <person name="Svetlana D.N."/>
            <person name="Overmann J."/>
        </authorList>
    </citation>
    <scope>NUCLEOTIDE SEQUENCE [LARGE SCALE GENOMIC DNA]</scope>
    <source>
        <strain evidence="1">Phe10_nw2017</strain>
    </source>
</reference>
<evidence type="ECO:0000313" key="2">
    <source>
        <dbReference type="Proteomes" id="UP000321083"/>
    </source>
</evidence>
<sequence>MTLRYAASTALAHVRTGLICTVLLACSLCCSSLSAQSRDR</sequence>
<dbReference type="PROSITE" id="PS51257">
    <property type="entry name" value="PROKAR_LIPOPROTEIN"/>
    <property type="match status" value="1"/>
</dbReference>
<dbReference type="AlphaFoldDB" id="A0A5C6M3E6"/>
<protein>
    <submittedName>
        <fullName evidence="1">Uncharacterized protein</fullName>
    </submittedName>
</protein>
<dbReference type="Proteomes" id="UP000321083">
    <property type="component" value="Unassembled WGS sequence"/>
</dbReference>
<name>A0A5C6M3E6_9PLAN</name>
<accession>A0A5C6M3E6</accession>
<gene>
    <name evidence="1" type="ORF">E3A20_17450</name>
</gene>
<keyword evidence="2" id="KW-1185">Reference proteome</keyword>
<feature type="non-terminal residue" evidence="1">
    <location>
        <position position="40"/>
    </location>
</feature>
<comment type="caution">
    <text evidence="1">The sequence shown here is derived from an EMBL/GenBank/DDBJ whole genome shotgun (WGS) entry which is preliminary data.</text>
</comment>